<reference evidence="5 6" key="1">
    <citation type="submission" date="2024-02" db="EMBL/GenBank/DDBJ databases">
        <authorList>
            <person name="Daric V."/>
            <person name="Darras S."/>
        </authorList>
    </citation>
    <scope>NUCLEOTIDE SEQUENCE [LARGE SCALE GENOMIC DNA]</scope>
</reference>
<organism evidence="5 6">
    <name type="scientific">Clavelina lepadiformis</name>
    <name type="common">Light-bulb sea squirt</name>
    <name type="synonym">Ascidia lepadiformis</name>
    <dbReference type="NCBI Taxonomy" id="159417"/>
    <lineage>
        <taxon>Eukaryota</taxon>
        <taxon>Metazoa</taxon>
        <taxon>Chordata</taxon>
        <taxon>Tunicata</taxon>
        <taxon>Ascidiacea</taxon>
        <taxon>Aplousobranchia</taxon>
        <taxon>Clavelinidae</taxon>
        <taxon>Clavelina</taxon>
    </lineage>
</organism>
<evidence type="ECO:0000256" key="3">
    <source>
        <dbReference type="ARBA" id="ARBA00023284"/>
    </source>
</evidence>
<evidence type="ECO:0000259" key="4">
    <source>
        <dbReference type="Pfam" id="PF00462"/>
    </source>
</evidence>
<dbReference type="Proteomes" id="UP001642483">
    <property type="component" value="Unassembled WGS sequence"/>
</dbReference>
<dbReference type="InterPro" id="IPR014025">
    <property type="entry name" value="Glutaredoxin_subgr"/>
</dbReference>
<dbReference type="CDD" id="cd03419">
    <property type="entry name" value="GRX_GRXh_1_2_like"/>
    <property type="match status" value="1"/>
</dbReference>
<proteinExistence type="predicted"/>
<protein>
    <recommendedName>
        <fullName evidence="4">Glutaredoxin domain-containing protein</fullName>
    </recommendedName>
</protein>
<keyword evidence="2" id="KW-1015">Disulfide bond</keyword>
<comment type="function">
    <text evidence="1">Has a glutathione-disulfide oxidoreductase activity in the presence of NADPH and glutathione reductase. Reduces low molecular weight disulfides and proteins.</text>
</comment>
<feature type="domain" description="Glutaredoxin" evidence="4">
    <location>
        <begin position="19"/>
        <end position="82"/>
    </location>
</feature>
<keyword evidence="3" id="KW-0676">Redox-active center</keyword>
<accession>A0ABP0FXK5</accession>
<dbReference type="PANTHER" id="PTHR45694:SF5">
    <property type="entry name" value="GLUTAREDOXIN 2"/>
    <property type="match status" value="1"/>
</dbReference>
<evidence type="ECO:0000256" key="2">
    <source>
        <dbReference type="ARBA" id="ARBA00023157"/>
    </source>
</evidence>
<evidence type="ECO:0000313" key="6">
    <source>
        <dbReference type="Proteomes" id="UP001642483"/>
    </source>
</evidence>
<name>A0ABP0FXK5_CLALP</name>
<dbReference type="PRINTS" id="PR00160">
    <property type="entry name" value="GLUTAREDOXIN"/>
</dbReference>
<dbReference type="SUPFAM" id="SSF52833">
    <property type="entry name" value="Thioredoxin-like"/>
    <property type="match status" value="1"/>
</dbReference>
<evidence type="ECO:0000313" key="5">
    <source>
        <dbReference type="EMBL" id="CAK8684336.1"/>
    </source>
</evidence>
<dbReference type="Gene3D" id="3.40.30.10">
    <property type="entry name" value="Glutaredoxin"/>
    <property type="match status" value="1"/>
</dbReference>
<dbReference type="PROSITE" id="PS00195">
    <property type="entry name" value="GLUTAREDOXIN_1"/>
    <property type="match status" value="1"/>
</dbReference>
<dbReference type="PROSITE" id="PS51354">
    <property type="entry name" value="GLUTAREDOXIN_2"/>
    <property type="match status" value="1"/>
</dbReference>
<dbReference type="InterPro" id="IPR002109">
    <property type="entry name" value="Glutaredoxin"/>
</dbReference>
<dbReference type="Pfam" id="PF00462">
    <property type="entry name" value="Glutaredoxin"/>
    <property type="match status" value="1"/>
</dbReference>
<gene>
    <name evidence="5" type="ORF">CVLEPA_LOCUS15323</name>
</gene>
<evidence type="ECO:0000256" key="1">
    <source>
        <dbReference type="ARBA" id="ARBA00002549"/>
    </source>
</evidence>
<dbReference type="InterPro" id="IPR011767">
    <property type="entry name" value="GLR_AS"/>
</dbReference>
<dbReference type="InterPro" id="IPR036249">
    <property type="entry name" value="Thioredoxin-like_sf"/>
</dbReference>
<keyword evidence="6" id="KW-1185">Reference proteome</keyword>
<sequence>MTANAVRGFVKSAISANRVALFSKSYCPYCNLAKDVLKKAGVRKPFVIELDHRNDSQDVQAELTSMTSVNTVPYVFVDNEYIGGGTTIAELFESGRLDEILSNHRDT</sequence>
<dbReference type="PANTHER" id="PTHR45694">
    <property type="entry name" value="GLUTAREDOXIN 2"/>
    <property type="match status" value="1"/>
</dbReference>
<comment type="caution">
    <text evidence="5">The sequence shown here is derived from an EMBL/GenBank/DDBJ whole genome shotgun (WGS) entry which is preliminary data.</text>
</comment>
<dbReference type="EMBL" id="CAWYQH010000097">
    <property type="protein sequence ID" value="CAK8684336.1"/>
    <property type="molecule type" value="Genomic_DNA"/>
</dbReference>